<sequence length="61" mass="7100">MADILPFRRPSAKDKHKGNTLCRHGHHKWEVDKAKQFDVKEGKLVTVYRCSRCGKTRVKAH</sequence>
<evidence type="ECO:0000313" key="3">
    <source>
        <dbReference type="Proteomes" id="UP000298050"/>
    </source>
</evidence>
<organism evidence="2 3">
    <name type="scientific">Mangrovimicrobium sediminis</name>
    <dbReference type="NCBI Taxonomy" id="2562682"/>
    <lineage>
        <taxon>Bacteria</taxon>
        <taxon>Pseudomonadati</taxon>
        <taxon>Pseudomonadota</taxon>
        <taxon>Gammaproteobacteria</taxon>
        <taxon>Cellvibrionales</taxon>
        <taxon>Halieaceae</taxon>
        <taxon>Mangrovimicrobium</taxon>
    </lineage>
</organism>
<dbReference type="OrthoDB" id="5801496at2"/>
<keyword evidence="3" id="KW-1185">Reference proteome</keyword>
<dbReference type="Proteomes" id="UP000298050">
    <property type="component" value="Unassembled WGS sequence"/>
</dbReference>
<reference evidence="2 3" key="1">
    <citation type="submission" date="2019-04" db="EMBL/GenBank/DDBJ databases">
        <title>Taxonomy of novel Haliea sp. from mangrove soil of West Coast of India.</title>
        <authorList>
            <person name="Verma A."/>
            <person name="Kumar P."/>
            <person name="Krishnamurthi S."/>
        </authorList>
    </citation>
    <scope>NUCLEOTIDE SEQUENCE [LARGE SCALE GENOMIC DNA]</scope>
    <source>
        <strain evidence="2 3">SAOS-164</strain>
    </source>
</reference>
<dbReference type="RefSeq" id="WP_135441763.1">
    <property type="nucleotide sequence ID" value="NZ_SRLE01000005.1"/>
</dbReference>
<dbReference type="EMBL" id="SRLE01000005">
    <property type="protein sequence ID" value="TGD74725.1"/>
    <property type="molecule type" value="Genomic_DNA"/>
</dbReference>
<comment type="caution">
    <text evidence="2">The sequence shown here is derived from an EMBL/GenBank/DDBJ whole genome shotgun (WGS) entry which is preliminary data.</text>
</comment>
<protein>
    <submittedName>
        <fullName evidence="2">Uncharacterized protein</fullName>
    </submittedName>
</protein>
<feature type="region of interest" description="Disordered" evidence="1">
    <location>
        <begin position="1"/>
        <end position="21"/>
    </location>
</feature>
<dbReference type="AlphaFoldDB" id="A0A4Z0M5Z4"/>
<name>A0A4Z0M5Z4_9GAMM</name>
<evidence type="ECO:0000313" key="2">
    <source>
        <dbReference type="EMBL" id="TGD74725.1"/>
    </source>
</evidence>
<proteinExistence type="predicted"/>
<gene>
    <name evidence="2" type="ORF">E4634_05865</name>
</gene>
<accession>A0A4Z0M5Z4</accession>
<evidence type="ECO:0000256" key="1">
    <source>
        <dbReference type="SAM" id="MobiDB-lite"/>
    </source>
</evidence>